<keyword evidence="3" id="KW-0862">Zinc</keyword>
<evidence type="ECO:0000256" key="3">
    <source>
        <dbReference type="ARBA" id="ARBA00022833"/>
    </source>
</evidence>
<gene>
    <name evidence="7" type="ORF">DUNSADRAFT_1075</name>
</gene>
<reference evidence="7" key="1">
    <citation type="submission" date="2017-08" db="EMBL/GenBank/DDBJ databases">
        <authorList>
            <person name="Polle J.E."/>
            <person name="Barry K."/>
            <person name="Cushman J."/>
            <person name="Schmutz J."/>
            <person name="Tran D."/>
            <person name="Hathwaick L.T."/>
            <person name="Yim W.C."/>
            <person name="Jenkins J."/>
            <person name="Mckie-Krisberg Z.M."/>
            <person name="Prochnik S."/>
            <person name="Lindquist E."/>
            <person name="Dockter R.B."/>
            <person name="Adam C."/>
            <person name="Molina H."/>
            <person name="Bunkerborg J."/>
            <person name="Jin E."/>
            <person name="Buchheim M."/>
            <person name="Magnuson J."/>
        </authorList>
    </citation>
    <scope>NUCLEOTIDE SEQUENCE</scope>
    <source>
        <strain evidence="7">CCAP 19/18</strain>
    </source>
</reference>
<dbReference type="InterPro" id="IPR013083">
    <property type="entry name" value="Znf_RING/FYVE/PHD"/>
</dbReference>
<evidence type="ECO:0000256" key="5">
    <source>
        <dbReference type="SAM" id="Phobius"/>
    </source>
</evidence>
<dbReference type="PROSITE" id="PS51292">
    <property type="entry name" value="ZF_RING_CH"/>
    <property type="match status" value="1"/>
</dbReference>
<evidence type="ECO:0000313" key="8">
    <source>
        <dbReference type="Proteomes" id="UP000815325"/>
    </source>
</evidence>
<keyword evidence="5" id="KW-0812">Transmembrane</keyword>
<proteinExistence type="predicted"/>
<keyword evidence="8" id="KW-1185">Reference proteome</keyword>
<dbReference type="SUPFAM" id="SSF57850">
    <property type="entry name" value="RING/U-box"/>
    <property type="match status" value="1"/>
</dbReference>
<dbReference type="Gene3D" id="3.30.40.10">
    <property type="entry name" value="Zinc/RING finger domain, C3HC4 (zinc finger)"/>
    <property type="match status" value="1"/>
</dbReference>
<dbReference type="PANTHER" id="PTHR46158:SF1">
    <property type="entry name" value="RING_U-BOX SUPERFAMILY PROTEIN"/>
    <property type="match status" value="1"/>
</dbReference>
<evidence type="ECO:0000259" key="6">
    <source>
        <dbReference type="PROSITE" id="PS51292"/>
    </source>
</evidence>
<dbReference type="InterPro" id="IPR011016">
    <property type="entry name" value="Znf_RING-CH"/>
</dbReference>
<keyword evidence="1" id="KW-0479">Metal-binding</keyword>
<dbReference type="CDD" id="cd16495">
    <property type="entry name" value="RING_CH-C4HC3_MARCH"/>
    <property type="match status" value="1"/>
</dbReference>
<comment type="caution">
    <text evidence="7">The sequence shown here is derived from an EMBL/GenBank/DDBJ whole genome shotgun (WGS) entry which is preliminary data.</text>
</comment>
<sequence>MHAGMVGLRLLQQQQQQQQQQRQQQPRGASGSSSRRDDGFLSPKNMSNAIPAGHSKVSPQDIAVLASSLPSSFCYPRGSLGWMTREDKGEGGLQGLVAAEDISARAGNAYMGARPALGGRPSLSRRQSVASGLGDVPEGAEAEHTFGKVQPPMPICLICLEMLMPQDFESGEAIVLECMCKGELAMRHRACAIEWSNFKGDLTCDICKHEIRNLPPIDPAILAAREEARRRRMPNFNTSPQATCVDFLFDGIRVAWLVVIFCILFRPAYPINQTFILGGAVGALYVALSLLLNCITRAWRAHRQRRQEEQLAAEAAAHAAADAQLHSITTEALTQAAAAAAAAQRSVRGGRAALEDEEGVFTLTEPLLIPGSADNV</sequence>
<dbReference type="PANTHER" id="PTHR46158">
    <property type="entry name" value="OS02G0165000 PROTEIN"/>
    <property type="match status" value="1"/>
</dbReference>
<keyword evidence="5" id="KW-0472">Membrane</keyword>
<dbReference type="Proteomes" id="UP000815325">
    <property type="component" value="Unassembled WGS sequence"/>
</dbReference>
<dbReference type="EMBL" id="MU070554">
    <property type="protein sequence ID" value="KAF5827238.1"/>
    <property type="molecule type" value="Genomic_DNA"/>
</dbReference>
<dbReference type="SMART" id="SM00744">
    <property type="entry name" value="RINGv"/>
    <property type="match status" value="1"/>
</dbReference>
<feature type="domain" description="RING-CH-type" evidence="6">
    <location>
        <begin position="148"/>
        <end position="214"/>
    </location>
</feature>
<evidence type="ECO:0000313" key="7">
    <source>
        <dbReference type="EMBL" id="KAF5827238.1"/>
    </source>
</evidence>
<keyword evidence="5" id="KW-1133">Transmembrane helix</keyword>
<evidence type="ECO:0000256" key="4">
    <source>
        <dbReference type="SAM" id="MobiDB-lite"/>
    </source>
</evidence>
<organism evidence="7 8">
    <name type="scientific">Dunaliella salina</name>
    <name type="common">Green alga</name>
    <name type="synonym">Protococcus salinus</name>
    <dbReference type="NCBI Taxonomy" id="3046"/>
    <lineage>
        <taxon>Eukaryota</taxon>
        <taxon>Viridiplantae</taxon>
        <taxon>Chlorophyta</taxon>
        <taxon>core chlorophytes</taxon>
        <taxon>Chlorophyceae</taxon>
        <taxon>CS clade</taxon>
        <taxon>Chlamydomonadales</taxon>
        <taxon>Dunaliellaceae</taxon>
        <taxon>Dunaliella</taxon>
    </lineage>
</organism>
<evidence type="ECO:0000256" key="2">
    <source>
        <dbReference type="ARBA" id="ARBA00022771"/>
    </source>
</evidence>
<evidence type="ECO:0000256" key="1">
    <source>
        <dbReference type="ARBA" id="ARBA00022723"/>
    </source>
</evidence>
<keyword evidence="2" id="KW-0863">Zinc-finger</keyword>
<feature type="transmembrane region" description="Helical" evidence="5">
    <location>
        <begin position="275"/>
        <end position="296"/>
    </location>
</feature>
<name>A0ABQ7FXZ3_DUNSA</name>
<protein>
    <recommendedName>
        <fullName evidence="6">RING-CH-type domain-containing protein</fullName>
    </recommendedName>
</protein>
<feature type="compositionally biased region" description="Low complexity" evidence="4">
    <location>
        <begin position="8"/>
        <end position="33"/>
    </location>
</feature>
<dbReference type="Pfam" id="PF12906">
    <property type="entry name" value="RINGv"/>
    <property type="match status" value="1"/>
</dbReference>
<accession>A0ABQ7FXZ3</accession>
<feature type="region of interest" description="Disordered" evidence="4">
    <location>
        <begin position="1"/>
        <end position="55"/>
    </location>
</feature>